<dbReference type="Pfam" id="PF00201">
    <property type="entry name" value="UDPGT"/>
    <property type="match status" value="1"/>
</dbReference>
<sequence length="458" mass="51409">MAGGNPHVLVIPYPAQGHVIPLMELSQCLARHGIRITFVNTEQNHKRVMNALAKNDGIANSYIHLVSVLDGLESDPKQRNQPEKRLEAVLWFLPRKVEELIENINASESDKITCVLADHLLGWAMEIAVRKGIKRAAFSAIAATTLVLRSSIPKLIDDGIIDNDGTPTKKQMFRISPTMPAMTKTHLGWTSIGNKKLQKMYFENIVRDARSMNMSDWVLCNSTYDLEPAAFNMEPKIRPIGPLLASNRLGDLAGNFWPEDLSCLKWLDQQPPQSVMYVAFGSSTDFDRIQFQEVAMGLEICNRPFLWVVRPDTIDKMTDAYPSGFQERVAARGNIVSWAPQQKVLGHPAVACFVSHCGWNSTIEGVSNGIPFLCWPYFADQFHNESNICDVWKVGLGFNRDENGIVTQEQLKNKVEELLGCEKYKANALNLKEKMINGIKEGGGSYNNFKNFVKWVKA</sequence>
<dbReference type="PANTHER" id="PTHR11926:SF1555">
    <property type="entry name" value="UDP-GLYCOSYLTRANSFERASE 83A1-LIKE"/>
    <property type="match status" value="1"/>
</dbReference>
<dbReference type="PANTHER" id="PTHR11926">
    <property type="entry name" value="GLUCOSYL/GLUCURONOSYL TRANSFERASES"/>
    <property type="match status" value="1"/>
</dbReference>
<evidence type="ECO:0000313" key="5">
    <source>
        <dbReference type="EMBL" id="KAH7554489.1"/>
    </source>
</evidence>
<dbReference type="Gene3D" id="3.40.50.2000">
    <property type="entry name" value="Glycogen Phosphorylase B"/>
    <property type="match status" value="2"/>
</dbReference>
<evidence type="ECO:0000256" key="2">
    <source>
        <dbReference type="ARBA" id="ARBA00022676"/>
    </source>
</evidence>
<protein>
    <recommendedName>
        <fullName evidence="4">Glycosyltransferase N-terminal domain-containing protein</fullName>
    </recommendedName>
</protein>
<dbReference type="EMBL" id="JAFEMO010000012">
    <property type="protein sequence ID" value="KAH7554489.1"/>
    <property type="molecule type" value="Genomic_DNA"/>
</dbReference>
<dbReference type="InterPro" id="IPR002213">
    <property type="entry name" value="UDP_glucos_trans"/>
</dbReference>
<comment type="caution">
    <text evidence="5">The sequence shown here is derived from an EMBL/GenBank/DDBJ whole genome shotgun (WGS) entry which is preliminary data.</text>
</comment>
<evidence type="ECO:0000256" key="1">
    <source>
        <dbReference type="ARBA" id="ARBA00009995"/>
    </source>
</evidence>
<keyword evidence="6" id="KW-1185">Reference proteome</keyword>
<dbReference type="CDD" id="cd03784">
    <property type="entry name" value="GT1_Gtf-like"/>
    <property type="match status" value="1"/>
</dbReference>
<dbReference type="Proteomes" id="UP000827721">
    <property type="component" value="Unassembled WGS sequence"/>
</dbReference>
<name>A0ABQ8HDD7_9ROSI</name>
<dbReference type="SUPFAM" id="SSF53756">
    <property type="entry name" value="UDP-Glycosyltransferase/glycogen phosphorylase"/>
    <property type="match status" value="1"/>
</dbReference>
<keyword evidence="2" id="KW-0328">Glycosyltransferase</keyword>
<comment type="similarity">
    <text evidence="1">Belongs to the UDP-glycosyltransferase family.</text>
</comment>
<reference evidence="5 6" key="1">
    <citation type="submission" date="2021-02" db="EMBL/GenBank/DDBJ databases">
        <title>Plant Genome Project.</title>
        <authorList>
            <person name="Zhang R.-G."/>
        </authorList>
    </citation>
    <scope>NUCLEOTIDE SEQUENCE [LARGE SCALE GENOMIC DNA]</scope>
    <source>
        <tissue evidence="5">Leaves</tissue>
    </source>
</reference>
<evidence type="ECO:0000313" key="6">
    <source>
        <dbReference type="Proteomes" id="UP000827721"/>
    </source>
</evidence>
<keyword evidence="3" id="KW-0808">Transferase</keyword>
<accession>A0ABQ8HDD7</accession>
<feature type="domain" description="Glycosyltransferase N-terminal" evidence="4">
    <location>
        <begin position="8"/>
        <end position="142"/>
    </location>
</feature>
<proteinExistence type="inferred from homology"/>
<organism evidence="5 6">
    <name type="scientific">Xanthoceras sorbifolium</name>
    <dbReference type="NCBI Taxonomy" id="99658"/>
    <lineage>
        <taxon>Eukaryota</taxon>
        <taxon>Viridiplantae</taxon>
        <taxon>Streptophyta</taxon>
        <taxon>Embryophyta</taxon>
        <taxon>Tracheophyta</taxon>
        <taxon>Spermatophyta</taxon>
        <taxon>Magnoliopsida</taxon>
        <taxon>eudicotyledons</taxon>
        <taxon>Gunneridae</taxon>
        <taxon>Pentapetalae</taxon>
        <taxon>rosids</taxon>
        <taxon>malvids</taxon>
        <taxon>Sapindales</taxon>
        <taxon>Sapindaceae</taxon>
        <taxon>Xanthoceroideae</taxon>
        <taxon>Xanthoceras</taxon>
    </lineage>
</organism>
<gene>
    <name evidence="5" type="ORF">JRO89_XS12G0224400</name>
</gene>
<evidence type="ECO:0000256" key="3">
    <source>
        <dbReference type="ARBA" id="ARBA00022679"/>
    </source>
</evidence>
<dbReference type="InterPro" id="IPR058980">
    <property type="entry name" value="Glyco_transf_N"/>
</dbReference>
<evidence type="ECO:0000259" key="4">
    <source>
        <dbReference type="Pfam" id="PF26168"/>
    </source>
</evidence>
<dbReference type="Pfam" id="PF26168">
    <property type="entry name" value="Glyco_transf_N"/>
    <property type="match status" value="1"/>
</dbReference>